<sequence length="329" mass="35335">MVKALKSREALLAASWIALIVIAGIVTPNFVTVQALRDLLTDLSILMVLALAQMIVILIRGIDLSVAANLAFTGMMVALIAVANPGLPTIVWPVLCIIIGTFIGMFNGLLVAELKIPPIVVTLGTMSVWRGMIFVVSGGAWVVQHQFPEGYLSVPRTPILGLTLFFWIGLIVTFGMWLMTTQTRFGRELYGMGGNPRAAEYAGVRVKHHEFWVYTITGALSGLCGWLWTSRYAMANTDVALGFELQTVAACVIGGVAISGGAGTIIGAVFGALFLGTLYNILPVIGVSQFWQQALSGAIILIAVYFNMISRKPPVRRILPQAASQGVQE</sequence>
<evidence type="ECO:0000256" key="9">
    <source>
        <dbReference type="ARBA" id="ARBA00025439"/>
    </source>
</evidence>
<feature type="transmembrane region" description="Helical" evidence="11">
    <location>
        <begin position="66"/>
        <end position="84"/>
    </location>
</feature>
<comment type="subunit">
    <text evidence="2">The complex is composed of two ATP-binding proteins (LsrA), two transmembrane proteins (LsrC and LsrD) and a solute-binding protein (LsrB).</text>
</comment>
<evidence type="ECO:0000256" key="8">
    <source>
        <dbReference type="ARBA" id="ARBA00023136"/>
    </source>
</evidence>
<dbReference type="GO" id="GO:0022857">
    <property type="term" value="F:transmembrane transporter activity"/>
    <property type="evidence" value="ECO:0007669"/>
    <property type="project" value="InterPro"/>
</dbReference>
<dbReference type="EMBL" id="FOVR01000018">
    <property type="protein sequence ID" value="SFP02570.1"/>
    <property type="molecule type" value="Genomic_DNA"/>
</dbReference>
<keyword evidence="6 11" id="KW-0812">Transmembrane</keyword>
<dbReference type="CDD" id="cd06579">
    <property type="entry name" value="TM_PBP1_transp_AraH_like"/>
    <property type="match status" value="1"/>
</dbReference>
<dbReference type="PANTHER" id="PTHR32196">
    <property type="entry name" value="ABC TRANSPORTER PERMEASE PROTEIN YPHD-RELATED-RELATED"/>
    <property type="match status" value="1"/>
</dbReference>
<evidence type="ECO:0000313" key="12">
    <source>
        <dbReference type="EMBL" id="SFP02570.1"/>
    </source>
</evidence>
<evidence type="ECO:0000256" key="2">
    <source>
        <dbReference type="ARBA" id="ARBA00011262"/>
    </source>
</evidence>
<organism evidence="12 13">
    <name type="scientific">Cohaesibacter marisflavi</name>
    <dbReference type="NCBI Taxonomy" id="655353"/>
    <lineage>
        <taxon>Bacteria</taxon>
        <taxon>Pseudomonadati</taxon>
        <taxon>Pseudomonadota</taxon>
        <taxon>Alphaproteobacteria</taxon>
        <taxon>Hyphomicrobiales</taxon>
        <taxon>Cohaesibacteraceae</taxon>
    </lineage>
</organism>
<keyword evidence="13" id="KW-1185">Reference proteome</keyword>
<comment type="subcellular location">
    <subcellularLocation>
        <location evidence="1">Cell membrane</location>
        <topology evidence="1">Multi-pass membrane protein</topology>
    </subcellularLocation>
</comment>
<feature type="transmembrane region" description="Helical" evidence="11">
    <location>
        <begin position="119"/>
        <end position="143"/>
    </location>
</feature>
<keyword evidence="4" id="KW-1003">Cell membrane</keyword>
<keyword evidence="8 11" id="KW-0472">Membrane</keyword>
<name>A0A1I5LZD0_9HYPH</name>
<keyword evidence="5" id="KW-0997">Cell inner membrane</keyword>
<evidence type="ECO:0000256" key="5">
    <source>
        <dbReference type="ARBA" id="ARBA00022519"/>
    </source>
</evidence>
<evidence type="ECO:0000256" key="1">
    <source>
        <dbReference type="ARBA" id="ARBA00004651"/>
    </source>
</evidence>
<feature type="transmembrane region" description="Helical" evidence="11">
    <location>
        <begin position="12"/>
        <end position="31"/>
    </location>
</feature>
<dbReference type="RefSeq" id="WP_090075431.1">
    <property type="nucleotide sequence ID" value="NZ_FOVR01000018.1"/>
</dbReference>
<feature type="transmembrane region" description="Helical" evidence="11">
    <location>
        <begin position="211"/>
        <end position="228"/>
    </location>
</feature>
<dbReference type="OrthoDB" id="192433at2"/>
<dbReference type="InterPro" id="IPR001851">
    <property type="entry name" value="ABC_transp_permease"/>
</dbReference>
<dbReference type="AlphaFoldDB" id="A0A1I5LZD0"/>
<dbReference type="PANTHER" id="PTHR32196:SF29">
    <property type="entry name" value="AUTOINDUCER 2 IMPORT SYSTEM PERMEASE PROTEIN LSRC"/>
    <property type="match status" value="1"/>
</dbReference>
<comment type="function">
    <text evidence="9">Part of the ABC transporter complex LsrABCD involved in autoinducer 2 (AI-2) import. Probably responsible for the translocation of the substrate across the membrane.</text>
</comment>
<evidence type="ECO:0000256" key="10">
    <source>
        <dbReference type="ARBA" id="ARBA00039382"/>
    </source>
</evidence>
<evidence type="ECO:0000256" key="6">
    <source>
        <dbReference type="ARBA" id="ARBA00022692"/>
    </source>
</evidence>
<proteinExistence type="predicted"/>
<feature type="transmembrane region" description="Helical" evidence="11">
    <location>
        <begin position="240"/>
        <end position="258"/>
    </location>
</feature>
<evidence type="ECO:0000256" key="11">
    <source>
        <dbReference type="SAM" id="Phobius"/>
    </source>
</evidence>
<evidence type="ECO:0000313" key="13">
    <source>
        <dbReference type="Proteomes" id="UP000199236"/>
    </source>
</evidence>
<feature type="transmembrane region" description="Helical" evidence="11">
    <location>
        <begin position="265"/>
        <end position="285"/>
    </location>
</feature>
<keyword evidence="7 11" id="KW-1133">Transmembrane helix</keyword>
<protein>
    <recommendedName>
        <fullName evidence="10">Autoinducer 2 import system permease protein LsrC</fullName>
    </recommendedName>
</protein>
<feature type="transmembrane region" description="Helical" evidence="11">
    <location>
        <begin position="291"/>
        <end position="309"/>
    </location>
</feature>
<evidence type="ECO:0000256" key="7">
    <source>
        <dbReference type="ARBA" id="ARBA00022989"/>
    </source>
</evidence>
<gene>
    <name evidence="12" type="ORF">SAMN04488056_11877</name>
</gene>
<dbReference type="Pfam" id="PF02653">
    <property type="entry name" value="BPD_transp_2"/>
    <property type="match status" value="1"/>
</dbReference>
<reference evidence="12 13" key="1">
    <citation type="submission" date="2016-10" db="EMBL/GenBank/DDBJ databases">
        <authorList>
            <person name="de Groot N.N."/>
        </authorList>
    </citation>
    <scope>NUCLEOTIDE SEQUENCE [LARGE SCALE GENOMIC DNA]</scope>
    <source>
        <strain evidence="12 13">CGMCC 1.9157</strain>
    </source>
</reference>
<evidence type="ECO:0000256" key="3">
    <source>
        <dbReference type="ARBA" id="ARBA00022448"/>
    </source>
</evidence>
<feature type="transmembrane region" description="Helical" evidence="11">
    <location>
        <begin position="43"/>
        <end position="59"/>
    </location>
</feature>
<keyword evidence="3" id="KW-0813">Transport</keyword>
<feature type="transmembrane region" description="Helical" evidence="11">
    <location>
        <begin position="159"/>
        <end position="179"/>
    </location>
</feature>
<feature type="transmembrane region" description="Helical" evidence="11">
    <location>
        <begin position="90"/>
        <end position="112"/>
    </location>
</feature>
<evidence type="ECO:0000256" key="4">
    <source>
        <dbReference type="ARBA" id="ARBA00022475"/>
    </source>
</evidence>
<dbReference type="GO" id="GO:0005886">
    <property type="term" value="C:plasma membrane"/>
    <property type="evidence" value="ECO:0007669"/>
    <property type="project" value="UniProtKB-SubCell"/>
</dbReference>
<dbReference type="STRING" id="655353.SAMN04488056_11877"/>
<dbReference type="Proteomes" id="UP000199236">
    <property type="component" value="Unassembled WGS sequence"/>
</dbReference>
<accession>A0A1I5LZD0</accession>